<reference evidence="1" key="2">
    <citation type="submission" date="2021-01" db="UniProtKB">
        <authorList>
            <consortium name="EnsemblPlants"/>
        </authorList>
    </citation>
    <scope>IDENTIFICATION</scope>
</reference>
<protein>
    <recommendedName>
        <fullName evidence="3">DUF4283 domain-containing protein</fullName>
    </recommendedName>
</protein>
<reference evidence="1 2" key="1">
    <citation type="journal article" date="2016" name="G3 (Bethesda)">
        <title>First Draft Assembly and Annotation of the Genome of a California Endemic Oak Quercus lobata Nee (Fagaceae).</title>
        <authorList>
            <person name="Sork V.L."/>
            <person name="Fitz-Gibbon S.T."/>
            <person name="Puiu D."/>
            <person name="Crepeau M."/>
            <person name="Gugger P.F."/>
            <person name="Sherman R."/>
            <person name="Stevens K."/>
            <person name="Langley C.H."/>
            <person name="Pellegrini M."/>
            <person name="Salzberg S.L."/>
        </authorList>
    </citation>
    <scope>NUCLEOTIDE SEQUENCE [LARGE SCALE GENOMIC DNA]</scope>
    <source>
        <strain evidence="1 2">cv. SW786</strain>
    </source>
</reference>
<evidence type="ECO:0008006" key="3">
    <source>
        <dbReference type="Google" id="ProtNLM"/>
    </source>
</evidence>
<dbReference type="EMBL" id="LRBV02000004">
    <property type="status" value="NOT_ANNOTATED_CDS"/>
    <property type="molecule type" value="Genomic_DNA"/>
</dbReference>
<organism evidence="1 2">
    <name type="scientific">Quercus lobata</name>
    <name type="common">Valley oak</name>
    <dbReference type="NCBI Taxonomy" id="97700"/>
    <lineage>
        <taxon>Eukaryota</taxon>
        <taxon>Viridiplantae</taxon>
        <taxon>Streptophyta</taxon>
        <taxon>Embryophyta</taxon>
        <taxon>Tracheophyta</taxon>
        <taxon>Spermatophyta</taxon>
        <taxon>Magnoliopsida</taxon>
        <taxon>eudicotyledons</taxon>
        <taxon>Gunneridae</taxon>
        <taxon>Pentapetalae</taxon>
        <taxon>rosids</taxon>
        <taxon>fabids</taxon>
        <taxon>Fagales</taxon>
        <taxon>Fagaceae</taxon>
        <taxon>Quercus</taxon>
    </lineage>
</organism>
<sequence>MAEEVINSLENSLENMKLTTKEEEVIAISDEGRKEEIESCSLSLIGKFLACKTFNKKAAQNTLRRAWGLSDGMQIIESGMTAKNVQFEAVSLWVQIWGAPFDMVCPKVAEEVGNRLGVVEEVERRRRQDQQNLFMKVKVAIPISKPLRRGGFLAGSDGEKAWTNFKGEVLDVLRRWGNGGEKLDGDGAEATDSYNQANPKVQEGNGNGQGGKFGNSHDDGVNDTGISAQVETGVDGLEQSCERNSNWEGGMSLNVSKEDSTLHECSNVMKTEDRRLKKERANVRRCKLMVLKAKRQGCMNTLAEHNEDVKLELPRAWEPLDSLKPSQACEGPSSHDHRPIVLQTKNDSELRARGVRGFKFEEAWLLNADCEKMLDEAWKAKGEEAGSAMARVKERILTCGGELLAWGTSRTNPETEEIKKLQKLVENLSICVPTEETKAEFLEASKKLDDLLLQQEVYWHQ</sequence>
<proteinExistence type="predicted"/>
<dbReference type="InParanoid" id="A0A7N2LJI4"/>
<accession>A0A7N2LJI4</accession>
<dbReference type="Gramene" id="QL04p081172:mrna">
    <property type="protein sequence ID" value="QL04p081172:mrna"/>
    <property type="gene ID" value="QL04p081172"/>
</dbReference>
<evidence type="ECO:0000313" key="2">
    <source>
        <dbReference type="Proteomes" id="UP000594261"/>
    </source>
</evidence>
<name>A0A7N2LJI4_QUELO</name>
<dbReference type="OMA" id="MNEMAVM"/>
<dbReference type="Proteomes" id="UP000594261">
    <property type="component" value="Chromosome 4"/>
</dbReference>
<dbReference type="EnsemblPlants" id="QL04p081172:mrna">
    <property type="protein sequence ID" value="QL04p081172:mrna"/>
    <property type="gene ID" value="QL04p081172"/>
</dbReference>
<evidence type="ECO:0000313" key="1">
    <source>
        <dbReference type="EnsemblPlants" id="QL04p081172:mrna"/>
    </source>
</evidence>
<keyword evidence="2" id="KW-1185">Reference proteome</keyword>
<dbReference type="AlphaFoldDB" id="A0A7N2LJI4"/>